<organism evidence="3 4">
    <name type="scientific">Mycena pura</name>
    <dbReference type="NCBI Taxonomy" id="153505"/>
    <lineage>
        <taxon>Eukaryota</taxon>
        <taxon>Fungi</taxon>
        <taxon>Dikarya</taxon>
        <taxon>Basidiomycota</taxon>
        <taxon>Agaricomycotina</taxon>
        <taxon>Agaricomycetes</taxon>
        <taxon>Agaricomycetidae</taxon>
        <taxon>Agaricales</taxon>
        <taxon>Marasmiineae</taxon>
        <taxon>Mycenaceae</taxon>
        <taxon>Mycena</taxon>
    </lineage>
</organism>
<keyword evidence="1" id="KW-0175">Coiled coil</keyword>
<reference evidence="3" key="1">
    <citation type="submission" date="2023-03" db="EMBL/GenBank/DDBJ databases">
        <title>Massive genome expansion in bonnet fungi (Mycena s.s.) driven by repeated elements and novel gene families across ecological guilds.</title>
        <authorList>
            <consortium name="Lawrence Berkeley National Laboratory"/>
            <person name="Harder C.B."/>
            <person name="Miyauchi S."/>
            <person name="Viragh M."/>
            <person name="Kuo A."/>
            <person name="Thoen E."/>
            <person name="Andreopoulos B."/>
            <person name="Lu D."/>
            <person name="Skrede I."/>
            <person name="Drula E."/>
            <person name="Henrissat B."/>
            <person name="Morin E."/>
            <person name="Kohler A."/>
            <person name="Barry K."/>
            <person name="LaButti K."/>
            <person name="Morin E."/>
            <person name="Salamov A."/>
            <person name="Lipzen A."/>
            <person name="Mereny Z."/>
            <person name="Hegedus B."/>
            <person name="Baldrian P."/>
            <person name="Stursova M."/>
            <person name="Weitz H."/>
            <person name="Taylor A."/>
            <person name="Grigoriev I.V."/>
            <person name="Nagy L.G."/>
            <person name="Martin F."/>
            <person name="Kauserud H."/>
        </authorList>
    </citation>
    <scope>NUCLEOTIDE SEQUENCE</scope>
    <source>
        <strain evidence="3">9144</strain>
    </source>
</reference>
<dbReference type="EMBL" id="JARJCW010000014">
    <property type="protein sequence ID" value="KAJ7217115.1"/>
    <property type="molecule type" value="Genomic_DNA"/>
</dbReference>
<dbReference type="Proteomes" id="UP001219525">
    <property type="component" value="Unassembled WGS sequence"/>
</dbReference>
<evidence type="ECO:0000313" key="4">
    <source>
        <dbReference type="Proteomes" id="UP001219525"/>
    </source>
</evidence>
<evidence type="ECO:0000313" key="3">
    <source>
        <dbReference type="EMBL" id="KAJ7217115.1"/>
    </source>
</evidence>
<name>A0AAD6VM43_9AGAR</name>
<dbReference type="AlphaFoldDB" id="A0AAD6VM43"/>
<evidence type="ECO:0000256" key="1">
    <source>
        <dbReference type="SAM" id="Coils"/>
    </source>
</evidence>
<gene>
    <name evidence="3" type="ORF">GGX14DRAFT_561633</name>
</gene>
<sequence>MDRDFPRKLTRFTNPVDDDDGGGGFESLAPVLGNSLIIRSAHTSGSPISTTSAVSLVRAEVDRLMAENHNLVAVMDLPFSSSKPSASCYLCVLDDPTDSDPTPRFDLLELWIEPMAWLQKSLDKTPCPTLEKVKAALTAKGMFIAESYSTATSGSCISLANHVHVDSLISEGSITFPAISPNPISVMRCRQIECLHAFEITTRDPVDNSSCLVDVRVPENETDCLVLLFAYNNEGLYRPIAVTETFKAGAESMNEGMKALQAEIAEIRRESRAQHEASQLSVNAHRTSVTTLFSHVEQIGNRLTNQTTALLAMSTENSMSMRSQLVQVQMMLAQHRATIKFGDAKDHEAARAEVVELKIQEVKLNRSLTVSASRAVALLGGSIGAVLPPPAVLSPPAVPPAGIR</sequence>
<evidence type="ECO:0000256" key="2">
    <source>
        <dbReference type="SAM" id="MobiDB-lite"/>
    </source>
</evidence>
<proteinExistence type="predicted"/>
<accession>A0AAD6VM43</accession>
<protein>
    <submittedName>
        <fullName evidence="3">Uncharacterized protein</fullName>
    </submittedName>
</protein>
<comment type="caution">
    <text evidence="3">The sequence shown here is derived from an EMBL/GenBank/DDBJ whole genome shotgun (WGS) entry which is preliminary data.</text>
</comment>
<feature type="region of interest" description="Disordered" evidence="2">
    <location>
        <begin position="1"/>
        <end position="24"/>
    </location>
</feature>
<keyword evidence="4" id="KW-1185">Reference proteome</keyword>
<feature type="coiled-coil region" evidence="1">
    <location>
        <begin position="250"/>
        <end position="277"/>
    </location>
</feature>